<accession>A0A832I0E7</accession>
<keyword evidence="14 16" id="KW-0961">Cell wall biogenesis/degradation</keyword>
<dbReference type="InterPro" id="IPR003170">
    <property type="entry name" value="MurB"/>
</dbReference>
<keyword evidence="11 16" id="KW-0573">Peptidoglycan synthesis</keyword>
<dbReference type="NCBIfam" id="NF010480">
    <property type="entry name" value="PRK13905.1"/>
    <property type="match status" value="1"/>
</dbReference>
<keyword evidence="7 16" id="KW-0285">Flavoprotein</keyword>
<dbReference type="AlphaFoldDB" id="A0A832I0E7"/>
<dbReference type="Gene3D" id="3.30.465.10">
    <property type="match status" value="1"/>
</dbReference>
<feature type="compositionally biased region" description="Basic and acidic residues" evidence="17">
    <location>
        <begin position="46"/>
        <end position="59"/>
    </location>
</feature>
<evidence type="ECO:0000256" key="1">
    <source>
        <dbReference type="ARBA" id="ARBA00001974"/>
    </source>
</evidence>
<organism evidence="19">
    <name type="scientific">Eiseniibacteriota bacterium</name>
    <dbReference type="NCBI Taxonomy" id="2212470"/>
    <lineage>
        <taxon>Bacteria</taxon>
        <taxon>Candidatus Eiseniibacteriota</taxon>
    </lineage>
</organism>
<sequence length="389" mass="42392">MISSLGMGSPGLLGTCRWRRATTIAPGDAPSTTARGRRAARGAGRARVDPPRAMGERRRAMLQSTRSVEERLRRALGDRLRAREPLHHHTTFRIGGPADWFFAATTADELTRALRTAREAGLPVFLLGGGSNLLVSDAGFRGLVVRNAIETLEFDGAAVHVGAGHDLLELIYRCRDRGLAGLEFAAGIPGSVGGALYGNAGCYGRDIGSLTIECTHATPDGAAVETRPASWYRFAYRDSRLKREPRVLLSALLQLARGDPAAIRAEIEEKLEIRRVKHPQWRIEPTAGSYFKNLPPDWQMPGAKHSPGTRRVAAGQLLDECGCRGLRVGGAMVYEKHANIIVNVGHATAADVLALAAEMKRRVRERFGVELEEEVMYLGERPGDERPRA</sequence>
<comment type="function">
    <text evidence="2 16">Cell wall formation.</text>
</comment>
<protein>
    <recommendedName>
        <fullName evidence="16">UDP-N-acetylenolpyruvoylglucosamine reductase</fullName>
        <ecNumber evidence="16">1.3.1.98</ecNumber>
    </recommendedName>
    <alternativeName>
        <fullName evidence="16">UDP-N-acetylmuramate dehydrogenase</fullName>
    </alternativeName>
</protein>
<comment type="cofactor">
    <cofactor evidence="1 16">
        <name>FAD</name>
        <dbReference type="ChEBI" id="CHEBI:57692"/>
    </cofactor>
</comment>
<evidence type="ECO:0000313" key="19">
    <source>
        <dbReference type="EMBL" id="HGZ42399.1"/>
    </source>
</evidence>
<comment type="pathway">
    <text evidence="4 16">Cell wall biogenesis; peptidoglycan biosynthesis.</text>
</comment>
<dbReference type="EC" id="1.3.1.98" evidence="16"/>
<dbReference type="HAMAP" id="MF_00037">
    <property type="entry name" value="MurB"/>
    <property type="match status" value="1"/>
</dbReference>
<comment type="catalytic activity">
    <reaction evidence="15 16">
        <text>UDP-N-acetyl-alpha-D-muramate + NADP(+) = UDP-N-acetyl-3-O-(1-carboxyvinyl)-alpha-D-glucosamine + NADPH + H(+)</text>
        <dbReference type="Rhea" id="RHEA:12248"/>
        <dbReference type="ChEBI" id="CHEBI:15378"/>
        <dbReference type="ChEBI" id="CHEBI:57783"/>
        <dbReference type="ChEBI" id="CHEBI:58349"/>
        <dbReference type="ChEBI" id="CHEBI:68483"/>
        <dbReference type="ChEBI" id="CHEBI:70757"/>
        <dbReference type="EC" id="1.3.1.98"/>
    </reaction>
</comment>
<evidence type="ECO:0000256" key="9">
    <source>
        <dbReference type="ARBA" id="ARBA00022857"/>
    </source>
</evidence>
<evidence type="ECO:0000256" key="10">
    <source>
        <dbReference type="ARBA" id="ARBA00022960"/>
    </source>
</evidence>
<dbReference type="GO" id="GO:0008360">
    <property type="term" value="P:regulation of cell shape"/>
    <property type="evidence" value="ECO:0007669"/>
    <property type="project" value="UniProtKB-KW"/>
</dbReference>
<evidence type="ECO:0000256" key="13">
    <source>
        <dbReference type="ARBA" id="ARBA00023306"/>
    </source>
</evidence>
<feature type="domain" description="FAD-binding PCMH-type" evidence="18">
    <location>
        <begin position="93"/>
        <end position="258"/>
    </location>
</feature>
<dbReference type="GO" id="GO:0009252">
    <property type="term" value="P:peptidoglycan biosynthetic process"/>
    <property type="evidence" value="ECO:0007669"/>
    <property type="project" value="UniProtKB-UniRule"/>
</dbReference>
<dbReference type="Pfam" id="PF02873">
    <property type="entry name" value="MurB_C"/>
    <property type="match status" value="1"/>
</dbReference>
<comment type="caution">
    <text evidence="19">The sequence shown here is derived from an EMBL/GenBank/DDBJ whole genome shotgun (WGS) entry which is preliminary data.</text>
</comment>
<dbReference type="Gene3D" id="3.90.78.10">
    <property type="entry name" value="UDP-N-acetylenolpyruvoylglucosamine reductase, C-terminal domain"/>
    <property type="match status" value="1"/>
</dbReference>
<keyword evidence="5 16" id="KW-0963">Cytoplasm</keyword>
<evidence type="ECO:0000256" key="15">
    <source>
        <dbReference type="ARBA" id="ARBA00048914"/>
    </source>
</evidence>
<evidence type="ECO:0000256" key="4">
    <source>
        <dbReference type="ARBA" id="ARBA00004752"/>
    </source>
</evidence>
<evidence type="ECO:0000256" key="2">
    <source>
        <dbReference type="ARBA" id="ARBA00003921"/>
    </source>
</evidence>
<dbReference type="Pfam" id="PF01565">
    <property type="entry name" value="FAD_binding_4"/>
    <property type="match status" value="1"/>
</dbReference>
<dbReference type="GO" id="GO:0071949">
    <property type="term" value="F:FAD binding"/>
    <property type="evidence" value="ECO:0007669"/>
    <property type="project" value="InterPro"/>
</dbReference>
<keyword evidence="6 16" id="KW-0132">Cell division</keyword>
<dbReference type="PROSITE" id="PS51387">
    <property type="entry name" value="FAD_PCMH"/>
    <property type="match status" value="1"/>
</dbReference>
<dbReference type="InterPro" id="IPR036318">
    <property type="entry name" value="FAD-bd_PCMH-like_sf"/>
</dbReference>
<feature type="active site" evidence="16">
    <location>
        <position position="237"/>
    </location>
</feature>
<dbReference type="NCBIfam" id="TIGR00179">
    <property type="entry name" value="murB"/>
    <property type="match status" value="1"/>
</dbReference>
<dbReference type="InterPro" id="IPR016167">
    <property type="entry name" value="FAD-bd_PCMH_sub1"/>
</dbReference>
<keyword evidence="9 16" id="KW-0521">NADP</keyword>
<evidence type="ECO:0000256" key="7">
    <source>
        <dbReference type="ARBA" id="ARBA00022630"/>
    </source>
</evidence>
<keyword evidence="10 16" id="KW-0133">Cell shape</keyword>
<evidence type="ECO:0000256" key="17">
    <source>
        <dbReference type="SAM" id="MobiDB-lite"/>
    </source>
</evidence>
<dbReference type="EMBL" id="DSQF01000004">
    <property type="protein sequence ID" value="HGZ42399.1"/>
    <property type="molecule type" value="Genomic_DNA"/>
</dbReference>
<dbReference type="GO" id="GO:0071555">
    <property type="term" value="P:cell wall organization"/>
    <property type="evidence" value="ECO:0007669"/>
    <property type="project" value="UniProtKB-KW"/>
</dbReference>
<gene>
    <name evidence="16 19" type="primary">murB</name>
    <name evidence="19" type="ORF">ENR23_03050</name>
</gene>
<evidence type="ECO:0000256" key="14">
    <source>
        <dbReference type="ARBA" id="ARBA00023316"/>
    </source>
</evidence>
<dbReference type="PANTHER" id="PTHR21071">
    <property type="entry name" value="UDP-N-ACETYLENOLPYRUVOYLGLUCOSAMINE REDUCTASE"/>
    <property type="match status" value="1"/>
</dbReference>
<comment type="subcellular location">
    <subcellularLocation>
        <location evidence="3 16">Cytoplasm</location>
    </subcellularLocation>
</comment>
<evidence type="ECO:0000256" key="6">
    <source>
        <dbReference type="ARBA" id="ARBA00022618"/>
    </source>
</evidence>
<dbReference type="InterPro" id="IPR036635">
    <property type="entry name" value="MurB_C_sf"/>
</dbReference>
<keyword evidence="8 16" id="KW-0274">FAD</keyword>
<evidence type="ECO:0000256" key="12">
    <source>
        <dbReference type="ARBA" id="ARBA00023002"/>
    </source>
</evidence>
<evidence type="ECO:0000259" key="18">
    <source>
        <dbReference type="PROSITE" id="PS51387"/>
    </source>
</evidence>
<evidence type="ECO:0000256" key="3">
    <source>
        <dbReference type="ARBA" id="ARBA00004496"/>
    </source>
</evidence>
<name>A0A832I0E7_UNCEI</name>
<keyword evidence="12 16" id="KW-0560">Oxidoreductase</keyword>
<reference evidence="19" key="1">
    <citation type="journal article" date="2020" name="mSystems">
        <title>Genome- and Community-Level Interaction Insights into Carbon Utilization and Element Cycling Functions of Hydrothermarchaeota in Hydrothermal Sediment.</title>
        <authorList>
            <person name="Zhou Z."/>
            <person name="Liu Y."/>
            <person name="Xu W."/>
            <person name="Pan J."/>
            <person name="Luo Z.H."/>
            <person name="Li M."/>
        </authorList>
    </citation>
    <scope>NUCLEOTIDE SEQUENCE [LARGE SCALE GENOMIC DNA]</scope>
    <source>
        <strain evidence="19">SpSt-381</strain>
    </source>
</reference>
<dbReference type="InterPro" id="IPR006094">
    <property type="entry name" value="Oxid_FAD_bind_N"/>
</dbReference>
<dbReference type="InterPro" id="IPR016169">
    <property type="entry name" value="FAD-bd_PCMH_sub2"/>
</dbReference>
<dbReference type="UniPathway" id="UPA00219"/>
<comment type="similarity">
    <text evidence="16">Belongs to the MurB family.</text>
</comment>
<dbReference type="InterPro" id="IPR011601">
    <property type="entry name" value="MurB_C"/>
</dbReference>
<evidence type="ECO:0000256" key="11">
    <source>
        <dbReference type="ARBA" id="ARBA00022984"/>
    </source>
</evidence>
<feature type="region of interest" description="Disordered" evidence="17">
    <location>
        <begin position="25"/>
        <end position="64"/>
    </location>
</feature>
<dbReference type="GO" id="GO:0008762">
    <property type="term" value="F:UDP-N-acetylmuramate dehydrogenase activity"/>
    <property type="evidence" value="ECO:0007669"/>
    <property type="project" value="UniProtKB-UniRule"/>
</dbReference>
<dbReference type="GO" id="GO:0005829">
    <property type="term" value="C:cytosol"/>
    <property type="evidence" value="ECO:0007669"/>
    <property type="project" value="TreeGrafter"/>
</dbReference>
<evidence type="ECO:0000256" key="5">
    <source>
        <dbReference type="ARBA" id="ARBA00022490"/>
    </source>
</evidence>
<feature type="active site" evidence="16">
    <location>
        <position position="374"/>
    </location>
</feature>
<keyword evidence="13 16" id="KW-0131">Cell cycle</keyword>
<dbReference type="GO" id="GO:0051301">
    <property type="term" value="P:cell division"/>
    <property type="evidence" value="ECO:0007669"/>
    <property type="project" value="UniProtKB-KW"/>
</dbReference>
<proteinExistence type="inferred from homology"/>
<dbReference type="SUPFAM" id="SSF56176">
    <property type="entry name" value="FAD-binding/transporter-associated domain-like"/>
    <property type="match status" value="1"/>
</dbReference>
<feature type="active site" description="Proton donor" evidence="16">
    <location>
        <position position="289"/>
    </location>
</feature>
<evidence type="ECO:0000256" key="8">
    <source>
        <dbReference type="ARBA" id="ARBA00022827"/>
    </source>
</evidence>
<dbReference type="Gene3D" id="3.30.43.10">
    <property type="entry name" value="Uridine Diphospho-n-acetylenolpyruvylglucosamine Reductase, domain 2"/>
    <property type="match status" value="1"/>
</dbReference>
<evidence type="ECO:0000256" key="16">
    <source>
        <dbReference type="HAMAP-Rule" id="MF_00037"/>
    </source>
</evidence>
<dbReference type="PANTHER" id="PTHR21071:SF4">
    <property type="entry name" value="UDP-N-ACETYLENOLPYRUVOYLGLUCOSAMINE REDUCTASE"/>
    <property type="match status" value="1"/>
</dbReference>
<dbReference type="SUPFAM" id="SSF56194">
    <property type="entry name" value="Uridine diphospho-N-Acetylenolpyruvylglucosamine reductase, MurB, C-terminal domain"/>
    <property type="match status" value="1"/>
</dbReference>
<dbReference type="InterPro" id="IPR016166">
    <property type="entry name" value="FAD-bd_PCMH"/>
</dbReference>